<dbReference type="NCBIfam" id="TIGR00762">
    <property type="entry name" value="DegV"/>
    <property type="match status" value="1"/>
</dbReference>
<comment type="function">
    <text evidence="1">May bind long-chain fatty acids, such as palmitate, and may play a role in lipid transport or fatty acid metabolism.</text>
</comment>
<dbReference type="AlphaFoldDB" id="A0A1M6A5C0"/>
<evidence type="ECO:0000313" key="4">
    <source>
        <dbReference type="EMBL" id="SHI31668.1"/>
    </source>
</evidence>
<dbReference type="EMBL" id="FQXU01000012">
    <property type="protein sequence ID" value="SHI31668.1"/>
    <property type="molecule type" value="Genomic_DNA"/>
</dbReference>
<dbReference type="Proteomes" id="UP000184241">
    <property type="component" value="Unassembled WGS sequence"/>
</dbReference>
<dbReference type="InterPro" id="IPR043168">
    <property type="entry name" value="DegV_C"/>
</dbReference>
<dbReference type="Pfam" id="PF02645">
    <property type="entry name" value="DegV"/>
    <property type="match status" value="1"/>
</dbReference>
<keyword evidence="3" id="KW-0175">Coiled coil</keyword>
<dbReference type="SUPFAM" id="SSF82549">
    <property type="entry name" value="DAK1/DegV-like"/>
    <property type="match status" value="1"/>
</dbReference>
<gene>
    <name evidence="4" type="ORF">SAMN02745941_03619</name>
</gene>
<dbReference type="GO" id="GO:0008289">
    <property type="term" value="F:lipid binding"/>
    <property type="evidence" value="ECO:0007669"/>
    <property type="project" value="UniProtKB-KW"/>
</dbReference>
<keyword evidence="2" id="KW-0446">Lipid-binding</keyword>
<evidence type="ECO:0000256" key="2">
    <source>
        <dbReference type="ARBA" id="ARBA00023121"/>
    </source>
</evidence>
<dbReference type="Gene3D" id="3.30.1180.10">
    <property type="match status" value="1"/>
</dbReference>
<dbReference type="InterPro" id="IPR050270">
    <property type="entry name" value="DegV_domain_contain"/>
</dbReference>
<accession>A0A1M6A5C0</accession>
<dbReference type="PANTHER" id="PTHR33434:SF3">
    <property type="entry name" value="DEGV DOMAIN-CONTAINING PROTEIN YITS"/>
    <property type="match status" value="1"/>
</dbReference>
<evidence type="ECO:0000313" key="5">
    <source>
        <dbReference type="Proteomes" id="UP000184241"/>
    </source>
</evidence>
<protein>
    <submittedName>
        <fullName evidence="4">EDD domain protein, DegV family</fullName>
    </submittedName>
</protein>
<organism evidence="4 5">
    <name type="scientific">Clostridium intestinale DSM 6191</name>
    <dbReference type="NCBI Taxonomy" id="1121320"/>
    <lineage>
        <taxon>Bacteria</taxon>
        <taxon>Bacillati</taxon>
        <taxon>Bacillota</taxon>
        <taxon>Clostridia</taxon>
        <taxon>Eubacteriales</taxon>
        <taxon>Clostridiaceae</taxon>
        <taxon>Clostridium</taxon>
    </lineage>
</organism>
<dbReference type="RefSeq" id="WP_073021775.1">
    <property type="nucleotide sequence ID" value="NZ_FQXU01000012.1"/>
</dbReference>
<sequence>MKDYVILTDSGCDLPKDLVKDLDVNYIGLVCLFKGSEYIEDCGQSLSYKDFYKGIREGEQPTTGQVNSYRFVQEFEKHVEANKAIVYISFSSALSGTYNSSLVARNEVLEKYPDADITVFDSKAASGGHGLLVYLAAKKRQEGATKEELVTWLEKNYLKVNSYFFVEDLNHLRRGGRISSTSAIVGGLLNIKPILHVNEEGKLINIAKAKGRKKAIKQLLDNLERKIVNPENQTIIITHADCLEDAEGLATSLKESIKVKEVIINYIGCAIGSHTGADAMTVFFLGNDRNP</sequence>
<dbReference type="Gene3D" id="2.20.28.50">
    <property type="entry name" value="degv family protein"/>
    <property type="match status" value="1"/>
</dbReference>
<evidence type="ECO:0000256" key="1">
    <source>
        <dbReference type="ARBA" id="ARBA00003238"/>
    </source>
</evidence>
<reference evidence="4 5" key="1">
    <citation type="submission" date="2016-11" db="EMBL/GenBank/DDBJ databases">
        <authorList>
            <person name="Jaros S."/>
            <person name="Januszkiewicz K."/>
            <person name="Wedrychowicz H."/>
        </authorList>
    </citation>
    <scope>NUCLEOTIDE SEQUENCE [LARGE SCALE GENOMIC DNA]</scope>
    <source>
        <strain evidence="4 5">DSM 6191</strain>
    </source>
</reference>
<dbReference type="PANTHER" id="PTHR33434">
    <property type="entry name" value="DEGV DOMAIN-CONTAINING PROTEIN DR_1986-RELATED"/>
    <property type="match status" value="1"/>
</dbReference>
<feature type="coiled-coil region" evidence="3">
    <location>
        <begin position="206"/>
        <end position="233"/>
    </location>
</feature>
<evidence type="ECO:0000256" key="3">
    <source>
        <dbReference type="SAM" id="Coils"/>
    </source>
</evidence>
<dbReference type="InterPro" id="IPR003797">
    <property type="entry name" value="DegV"/>
</dbReference>
<dbReference type="PROSITE" id="PS51482">
    <property type="entry name" value="DEGV"/>
    <property type="match status" value="1"/>
</dbReference>
<name>A0A1M6A5C0_9CLOT</name>
<dbReference type="Gene3D" id="3.40.50.10440">
    <property type="entry name" value="Dihydroxyacetone kinase, domain 1"/>
    <property type="match status" value="1"/>
</dbReference>
<proteinExistence type="predicted"/>